<keyword evidence="4" id="KW-0732">Signal</keyword>
<feature type="region of interest" description="Disordered" evidence="7">
    <location>
        <begin position="173"/>
        <end position="192"/>
    </location>
</feature>
<dbReference type="InterPro" id="IPR005017">
    <property type="entry name" value="OMPP1/FadL/TodX"/>
</dbReference>
<evidence type="ECO:0000256" key="1">
    <source>
        <dbReference type="ARBA" id="ARBA00004571"/>
    </source>
</evidence>
<evidence type="ECO:0000256" key="7">
    <source>
        <dbReference type="SAM" id="MobiDB-lite"/>
    </source>
</evidence>
<organism evidence="8">
    <name type="scientific">hydrothermal vent metagenome</name>
    <dbReference type="NCBI Taxonomy" id="652676"/>
    <lineage>
        <taxon>unclassified sequences</taxon>
        <taxon>metagenomes</taxon>
        <taxon>ecological metagenomes</taxon>
    </lineage>
</organism>
<evidence type="ECO:0000256" key="2">
    <source>
        <dbReference type="ARBA" id="ARBA00022452"/>
    </source>
</evidence>
<keyword evidence="3" id="KW-0812">Transmembrane</keyword>
<dbReference type="PANTHER" id="PTHR35093">
    <property type="entry name" value="OUTER MEMBRANE PROTEIN NMB0088-RELATED"/>
    <property type="match status" value="1"/>
</dbReference>
<gene>
    <name evidence="8" type="ORF">MNB_SV-5-1373</name>
</gene>
<keyword evidence="5" id="KW-0472">Membrane</keyword>
<keyword evidence="6" id="KW-0998">Cell outer membrane</keyword>
<sequence length="414" mass="45262">MNNIIKTLALSAVASSVVMAGGYKIPEQSLNSMALGAAYVAHTTHADTSYFNPANMVFMGEKQYIEGGVTLAHLPSQNFASMADSETENILMPNFHYVSAPMGDWRWGVSLTAPGGLTKRWDDKLGIGKAFAEEFTLKAVELNPTISYKVMDNFSIGGGVRIIYSEGIVKSDSSRLSSNTHPPADPVPVSSRDMEGDTVEFGYNLAATYKPTSDIIMAVTYRSNVDLNEEGTAVIKYNGNTIFDGDATVSVPLPAALNLAISKTWDSTFTLELNYERTYWSSYKDLNFGYTGAGSENIPLPFKHNEKNWKDTNTFRIGATVELDKITMMMGFAIDETPVPDETLGFEMADSDAKIFTMGFRYQQTEDLSWGMAFLYDSKDPRSIDAGVNPIFARGASFNGGGAMLTTIGMAYEF</sequence>
<comment type="subcellular location">
    <subcellularLocation>
        <location evidence="1">Cell outer membrane</location>
        <topology evidence="1">Multi-pass membrane protein</topology>
    </subcellularLocation>
</comment>
<dbReference type="Pfam" id="PF03349">
    <property type="entry name" value="Toluene_X"/>
    <property type="match status" value="1"/>
</dbReference>
<evidence type="ECO:0000256" key="6">
    <source>
        <dbReference type="ARBA" id="ARBA00023237"/>
    </source>
</evidence>
<dbReference type="GO" id="GO:0009279">
    <property type="term" value="C:cell outer membrane"/>
    <property type="evidence" value="ECO:0007669"/>
    <property type="project" value="UniProtKB-SubCell"/>
</dbReference>
<proteinExistence type="predicted"/>
<dbReference type="EMBL" id="FPKX01000006">
    <property type="protein sequence ID" value="SFZ97517.1"/>
    <property type="molecule type" value="Genomic_DNA"/>
</dbReference>
<accession>A0A1W1EBU9</accession>
<evidence type="ECO:0000256" key="5">
    <source>
        <dbReference type="ARBA" id="ARBA00023136"/>
    </source>
</evidence>
<keyword evidence="2" id="KW-1134">Transmembrane beta strand</keyword>
<dbReference type="SUPFAM" id="SSF56935">
    <property type="entry name" value="Porins"/>
    <property type="match status" value="1"/>
</dbReference>
<dbReference type="Gene3D" id="2.40.160.60">
    <property type="entry name" value="Outer membrane protein transport protein (OMPP1/FadL/TodX)"/>
    <property type="match status" value="1"/>
</dbReference>
<name>A0A1W1EBU9_9ZZZZ</name>
<protein>
    <submittedName>
        <fullName evidence="8">Outer membrane protein assembly factor YaeT</fullName>
    </submittedName>
</protein>
<evidence type="ECO:0000256" key="4">
    <source>
        <dbReference type="ARBA" id="ARBA00022729"/>
    </source>
</evidence>
<dbReference type="AlphaFoldDB" id="A0A1W1EBU9"/>
<evidence type="ECO:0000256" key="3">
    <source>
        <dbReference type="ARBA" id="ARBA00022692"/>
    </source>
</evidence>
<reference evidence="8" key="1">
    <citation type="submission" date="2016-10" db="EMBL/GenBank/DDBJ databases">
        <authorList>
            <person name="de Groot N.N."/>
        </authorList>
    </citation>
    <scope>NUCLEOTIDE SEQUENCE</scope>
</reference>
<dbReference type="GO" id="GO:0015483">
    <property type="term" value="F:long-chain fatty acid transporting porin activity"/>
    <property type="evidence" value="ECO:0007669"/>
    <property type="project" value="TreeGrafter"/>
</dbReference>
<dbReference type="PANTHER" id="PTHR35093:SF8">
    <property type="entry name" value="OUTER MEMBRANE PROTEIN NMB0088-RELATED"/>
    <property type="match status" value="1"/>
</dbReference>
<evidence type="ECO:0000313" key="8">
    <source>
        <dbReference type="EMBL" id="SFZ97517.1"/>
    </source>
</evidence>